<evidence type="ECO:0000313" key="5">
    <source>
        <dbReference type="Proteomes" id="UP000494119"/>
    </source>
</evidence>
<dbReference type="EMBL" id="CADIKL010000058">
    <property type="protein sequence ID" value="CAB3808384.1"/>
    <property type="molecule type" value="Genomic_DNA"/>
</dbReference>
<dbReference type="PANTHER" id="PTHR48083:SF13">
    <property type="entry name" value="ACYL-COA DEHYDROGENASE FAMILY MEMBER 11"/>
    <property type="match status" value="1"/>
</dbReference>
<dbReference type="InterPro" id="IPR009075">
    <property type="entry name" value="AcylCo_DH/oxidase_C"/>
</dbReference>
<keyword evidence="5" id="KW-1185">Reference proteome</keyword>
<keyword evidence="2" id="KW-0560">Oxidoreductase</keyword>
<dbReference type="Pfam" id="PF00441">
    <property type="entry name" value="Acyl-CoA_dh_1"/>
    <property type="match status" value="1"/>
</dbReference>
<dbReference type="Gene3D" id="1.20.140.10">
    <property type="entry name" value="Butyryl-CoA Dehydrogenase, subunit A, domain 3"/>
    <property type="match status" value="1"/>
</dbReference>
<dbReference type="RefSeq" id="WP_175198184.1">
    <property type="nucleotide sequence ID" value="NZ_CADIKL010000058.1"/>
</dbReference>
<dbReference type="InterPro" id="IPR050741">
    <property type="entry name" value="Acyl-CoA_dehydrogenase"/>
</dbReference>
<evidence type="ECO:0000259" key="3">
    <source>
        <dbReference type="Pfam" id="PF00441"/>
    </source>
</evidence>
<protein>
    <recommendedName>
        <fullName evidence="3">Acyl-CoA dehydrogenase/oxidase C-terminal domain-containing protein</fullName>
    </recommendedName>
</protein>
<name>A0A6J5GWR4_9BURK</name>
<dbReference type="AlphaFoldDB" id="A0A6J5GWR4"/>
<gene>
    <name evidence="4" type="ORF">LMG28688_06747</name>
</gene>
<proteinExistence type="predicted"/>
<feature type="domain" description="Acyl-CoA dehydrogenase/oxidase C-terminal" evidence="3">
    <location>
        <begin position="2"/>
        <end position="51"/>
    </location>
</feature>
<accession>A0A6J5GWR4</accession>
<dbReference type="GO" id="GO:0003995">
    <property type="term" value="F:acyl-CoA dehydrogenase activity"/>
    <property type="evidence" value="ECO:0007669"/>
    <property type="project" value="TreeGrafter"/>
</dbReference>
<reference evidence="4 5" key="1">
    <citation type="submission" date="2020-04" db="EMBL/GenBank/DDBJ databases">
        <authorList>
            <person name="De Canck E."/>
        </authorList>
    </citation>
    <scope>NUCLEOTIDE SEQUENCE [LARGE SCALE GENOMIC DNA]</scope>
    <source>
        <strain evidence="4 5">LMG 28688</strain>
    </source>
</reference>
<evidence type="ECO:0000313" key="4">
    <source>
        <dbReference type="EMBL" id="CAB3808384.1"/>
    </source>
</evidence>
<dbReference type="Proteomes" id="UP000494119">
    <property type="component" value="Unassembled WGS sequence"/>
</dbReference>
<dbReference type="InterPro" id="IPR036250">
    <property type="entry name" value="AcylCo_DH-like_C"/>
</dbReference>
<dbReference type="PANTHER" id="PTHR48083">
    <property type="entry name" value="MEDIUM-CHAIN SPECIFIC ACYL-COA DEHYDROGENASE, MITOCHONDRIAL-RELATED"/>
    <property type="match status" value="1"/>
</dbReference>
<dbReference type="GO" id="GO:0005737">
    <property type="term" value="C:cytoplasm"/>
    <property type="evidence" value="ECO:0007669"/>
    <property type="project" value="TreeGrafter"/>
</dbReference>
<evidence type="ECO:0000256" key="1">
    <source>
        <dbReference type="ARBA" id="ARBA00022630"/>
    </source>
</evidence>
<keyword evidence="1" id="KW-0285">Flavoprotein</keyword>
<sequence length="61" mass="6844">MALKVIDWDIQVHGASGVSDDFSLACAWANQRTLRLADGPDEVRRNAIARVELARYRQTES</sequence>
<dbReference type="SUPFAM" id="SSF47203">
    <property type="entry name" value="Acyl-CoA dehydrogenase C-terminal domain-like"/>
    <property type="match status" value="1"/>
</dbReference>
<organism evidence="4 5">
    <name type="scientific">Paraburkholderia caffeinitolerans</name>
    <dbReference type="NCBI Taxonomy" id="1723730"/>
    <lineage>
        <taxon>Bacteria</taxon>
        <taxon>Pseudomonadati</taxon>
        <taxon>Pseudomonadota</taxon>
        <taxon>Betaproteobacteria</taxon>
        <taxon>Burkholderiales</taxon>
        <taxon>Burkholderiaceae</taxon>
        <taxon>Paraburkholderia</taxon>
    </lineage>
</organism>
<dbReference type="GO" id="GO:0033539">
    <property type="term" value="P:fatty acid beta-oxidation using acyl-CoA dehydrogenase"/>
    <property type="evidence" value="ECO:0007669"/>
    <property type="project" value="TreeGrafter"/>
</dbReference>
<evidence type="ECO:0000256" key="2">
    <source>
        <dbReference type="ARBA" id="ARBA00023002"/>
    </source>
</evidence>